<dbReference type="OrthoDB" id="548283at2759"/>
<dbReference type="InterPro" id="IPR027417">
    <property type="entry name" value="P-loop_NTPase"/>
</dbReference>
<keyword evidence="3 6" id="KW-0378">Hydrolase</keyword>
<dbReference type="SMART" id="SM00487">
    <property type="entry name" value="DEXDc"/>
    <property type="match status" value="1"/>
</dbReference>
<keyword evidence="4 6" id="KW-0347">Helicase</keyword>
<evidence type="ECO:0000256" key="1">
    <source>
        <dbReference type="ARBA" id="ARBA00012552"/>
    </source>
</evidence>
<evidence type="ECO:0000256" key="6">
    <source>
        <dbReference type="RuleBase" id="RU000492"/>
    </source>
</evidence>
<accession>A0A250WPV4</accession>
<dbReference type="PROSITE" id="PS00039">
    <property type="entry name" value="DEAD_ATP_HELICASE"/>
    <property type="match status" value="1"/>
</dbReference>
<keyword evidence="2 6" id="KW-0547">Nucleotide-binding</keyword>
<dbReference type="GO" id="GO:0003676">
    <property type="term" value="F:nucleic acid binding"/>
    <property type="evidence" value="ECO:0007669"/>
    <property type="project" value="InterPro"/>
</dbReference>
<dbReference type="InterPro" id="IPR011545">
    <property type="entry name" value="DEAD/DEAH_box_helicase_dom"/>
</dbReference>
<evidence type="ECO:0000256" key="5">
    <source>
        <dbReference type="ARBA" id="ARBA00022840"/>
    </source>
</evidence>
<comment type="caution">
    <text evidence="10">The sequence shown here is derived from an EMBL/GenBank/DDBJ whole genome shotgun (WGS) entry which is preliminary data.</text>
</comment>
<sequence length="720" mass="78183">MGKKGDNAWTSTAAGNALTSPRPYLLGPKTKPPPAKKIFSDIDPVMEAYSNSLVTVTEAPSLQTSSTVGTLPSANFPVSPASMTTPPQQYFSQPSTPLKALASFNELSGRLYAFPLKFRLNMAQTGLKVPTPIQKHMIPAVNAGRDILASAHTGMGKTAAYLVPILGKVMQTQRDGLPRNRYYPSVVILQPTRELVQQVHEEVARLIRQTHLKAVMLNGGNLTVDQVMGMRGGVDIVVATPGRLQEFVSRKIVKLGRVKHVVIDEADKMLDLGFEPGLRRLLSDRLLPTAPIRQTLMLSATLPADVCRLAGEFLHTPLSIQVGIQGGTTHLIDQRLELVQPTQKLERLVQLLSSPDSRGLAVVFTNNIPNAKKVHALLSSRGMSVGLLHGDQPQMLRDEAMTCFKFGVTSILVCTNLAARGVDIPDVSHVINFDTPMDADQYIHRIGRTGRAGKRGMSTTLMTLLDGAYAQGLIEVLRKSGQEVPAWLAELAHAHTSTGPISGGDDADVDGPDTVIAHHDYARSVRSSVPGMHTASKPRTTGRTALRIQSLDSHQHPFGGYLPSERGAGPSELLAALMKERAAASRSGGTERRGQGDSDLGNTTRGFTSFPSGSKRSPGNRKAGLPLSDEERLAASAALLARWQAVIHGRNYSRHEEVKDLDTPFSRDVNRRIAVPQQYLVARQAQSLPRQALQHQEENVHVLDINEEDVPSLRVTNVRH</sequence>
<dbReference type="EC" id="3.6.4.13" evidence="1"/>
<dbReference type="InterPro" id="IPR001650">
    <property type="entry name" value="Helicase_C-like"/>
</dbReference>
<protein>
    <recommendedName>
        <fullName evidence="1">RNA helicase</fullName>
        <ecNumber evidence="1">3.6.4.13</ecNumber>
    </recommendedName>
</protein>
<dbReference type="PANTHER" id="PTHR47958">
    <property type="entry name" value="ATP-DEPENDENT RNA HELICASE DBP3"/>
    <property type="match status" value="1"/>
</dbReference>
<keyword evidence="5 6" id="KW-0067">ATP-binding</keyword>
<feature type="compositionally biased region" description="Basic and acidic residues" evidence="7">
    <location>
        <begin position="580"/>
        <end position="596"/>
    </location>
</feature>
<reference evidence="10 11" key="1">
    <citation type="submission" date="2017-08" db="EMBL/GenBank/DDBJ databases">
        <title>Acidophilic green algal genome provides insights into adaptation to an acidic environment.</title>
        <authorList>
            <person name="Hirooka S."/>
            <person name="Hirose Y."/>
            <person name="Kanesaki Y."/>
            <person name="Higuchi S."/>
            <person name="Fujiwara T."/>
            <person name="Onuma R."/>
            <person name="Era A."/>
            <person name="Ohbayashi R."/>
            <person name="Uzuka A."/>
            <person name="Nozaki H."/>
            <person name="Yoshikawa H."/>
            <person name="Miyagishima S.Y."/>
        </authorList>
    </citation>
    <scope>NUCLEOTIDE SEQUENCE [LARGE SCALE GENOMIC DNA]</scope>
    <source>
        <strain evidence="10 11">NIES-2499</strain>
    </source>
</reference>
<dbReference type="Gene3D" id="3.40.50.300">
    <property type="entry name" value="P-loop containing nucleotide triphosphate hydrolases"/>
    <property type="match status" value="2"/>
</dbReference>
<feature type="domain" description="Helicase C-terminal" evidence="9">
    <location>
        <begin position="344"/>
        <end position="492"/>
    </location>
</feature>
<feature type="region of interest" description="Disordered" evidence="7">
    <location>
        <begin position="580"/>
        <end position="625"/>
    </location>
</feature>
<dbReference type="CDD" id="cd18787">
    <property type="entry name" value="SF2_C_DEAD"/>
    <property type="match status" value="1"/>
</dbReference>
<dbReference type="SMART" id="SM00490">
    <property type="entry name" value="HELICc"/>
    <property type="match status" value="1"/>
</dbReference>
<dbReference type="GO" id="GO:0005524">
    <property type="term" value="F:ATP binding"/>
    <property type="evidence" value="ECO:0007669"/>
    <property type="project" value="UniProtKB-KW"/>
</dbReference>
<gene>
    <name evidence="10" type="ORF">CEUSTIGMA_g185.t1</name>
</gene>
<evidence type="ECO:0000256" key="4">
    <source>
        <dbReference type="ARBA" id="ARBA00022806"/>
    </source>
</evidence>
<dbReference type="InterPro" id="IPR014001">
    <property type="entry name" value="Helicase_ATP-bd"/>
</dbReference>
<evidence type="ECO:0000256" key="3">
    <source>
        <dbReference type="ARBA" id="ARBA00022801"/>
    </source>
</evidence>
<name>A0A250WPV4_9CHLO</name>
<dbReference type="Proteomes" id="UP000232323">
    <property type="component" value="Unassembled WGS sequence"/>
</dbReference>
<proteinExistence type="inferred from homology"/>
<keyword evidence="11" id="KW-1185">Reference proteome</keyword>
<organism evidence="10 11">
    <name type="scientific">Chlamydomonas eustigma</name>
    <dbReference type="NCBI Taxonomy" id="1157962"/>
    <lineage>
        <taxon>Eukaryota</taxon>
        <taxon>Viridiplantae</taxon>
        <taxon>Chlorophyta</taxon>
        <taxon>core chlorophytes</taxon>
        <taxon>Chlorophyceae</taxon>
        <taxon>CS clade</taxon>
        <taxon>Chlamydomonadales</taxon>
        <taxon>Chlamydomonadaceae</taxon>
        <taxon>Chlamydomonas</taxon>
    </lineage>
</organism>
<evidence type="ECO:0000256" key="2">
    <source>
        <dbReference type="ARBA" id="ARBA00022741"/>
    </source>
</evidence>
<evidence type="ECO:0000259" key="8">
    <source>
        <dbReference type="PROSITE" id="PS51192"/>
    </source>
</evidence>
<dbReference type="GO" id="GO:0016787">
    <property type="term" value="F:hydrolase activity"/>
    <property type="evidence" value="ECO:0007669"/>
    <property type="project" value="UniProtKB-KW"/>
</dbReference>
<dbReference type="PROSITE" id="PS51192">
    <property type="entry name" value="HELICASE_ATP_BIND_1"/>
    <property type="match status" value="1"/>
</dbReference>
<dbReference type="GO" id="GO:0003724">
    <property type="term" value="F:RNA helicase activity"/>
    <property type="evidence" value="ECO:0007669"/>
    <property type="project" value="UniProtKB-EC"/>
</dbReference>
<evidence type="ECO:0000313" key="10">
    <source>
        <dbReference type="EMBL" id="GAX72729.1"/>
    </source>
</evidence>
<evidence type="ECO:0000256" key="7">
    <source>
        <dbReference type="SAM" id="MobiDB-lite"/>
    </source>
</evidence>
<dbReference type="Pfam" id="PF00270">
    <property type="entry name" value="DEAD"/>
    <property type="match status" value="1"/>
</dbReference>
<dbReference type="Pfam" id="PF00271">
    <property type="entry name" value="Helicase_C"/>
    <property type="match status" value="1"/>
</dbReference>
<dbReference type="InterPro" id="IPR000629">
    <property type="entry name" value="RNA-helicase_DEAD-box_CS"/>
</dbReference>
<feature type="domain" description="Helicase ATP-binding" evidence="8">
    <location>
        <begin position="138"/>
        <end position="320"/>
    </location>
</feature>
<dbReference type="SUPFAM" id="SSF52540">
    <property type="entry name" value="P-loop containing nucleoside triphosphate hydrolases"/>
    <property type="match status" value="1"/>
</dbReference>
<dbReference type="AlphaFoldDB" id="A0A250WPV4"/>
<evidence type="ECO:0000259" key="9">
    <source>
        <dbReference type="PROSITE" id="PS51194"/>
    </source>
</evidence>
<dbReference type="EMBL" id="BEGY01000001">
    <property type="protein sequence ID" value="GAX72729.1"/>
    <property type="molecule type" value="Genomic_DNA"/>
</dbReference>
<evidence type="ECO:0000313" key="11">
    <source>
        <dbReference type="Proteomes" id="UP000232323"/>
    </source>
</evidence>
<comment type="similarity">
    <text evidence="6">Belongs to the DEAD box helicase family.</text>
</comment>
<dbReference type="PROSITE" id="PS51194">
    <property type="entry name" value="HELICASE_CTER"/>
    <property type="match status" value="1"/>
</dbReference>
<dbReference type="STRING" id="1157962.A0A250WPV4"/>
<feature type="compositionally biased region" description="Polar residues" evidence="7">
    <location>
        <begin position="600"/>
        <end position="617"/>
    </location>
</feature>